<protein>
    <submittedName>
        <fullName evidence="1">Uncharacterized protein</fullName>
    </submittedName>
</protein>
<name>A0AAE3ZGY3_9ACTN</name>
<dbReference type="RefSeq" id="WP_310275670.1">
    <property type="nucleotide sequence ID" value="NZ_JAVDXW010000001.1"/>
</dbReference>
<accession>A0AAE3ZGY3</accession>
<dbReference type="AlphaFoldDB" id="A0AAE3ZGY3"/>
<reference evidence="1" key="1">
    <citation type="submission" date="2023-07" db="EMBL/GenBank/DDBJ databases">
        <title>Sequencing the genomes of 1000 actinobacteria strains.</title>
        <authorList>
            <person name="Klenk H.-P."/>
        </authorList>
    </citation>
    <scope>NUCLEOTIDE SEQUENCE</scope>
    <source>
        <strain evidence="1">DSM 45977</strain>
    </source>
</reference>
<proteinExistence type="predicted"/>
<comment type="caution">
    <text evidence="1">The sequence shown here is derived from an EMBL/GenBank/DDBJ whole genome shotgun (WGS) entry which is preliminary data.</text>
</comment>
<keyword evidence="2" id="KW-1185">Reference proteome</keyword>
<evidence type="ECO:0000313" key="2">
    <source>
        <dbReference type="Proteomes" id="UP001180845"/>
    </source>
</evidence>
<gene>
    <name evidence="1" type="ORF">JOF55_003560</name>
</gene>
<dbReference type="Proteomes" id="UP001180845">
    <property type="component" value="Unassembled WGS sequence"/>
</dbReference>
<dbReference type="EMBL" id="JAVDXW010000001">
    <property type="protein sequence ID" value="MDR7303379.1"/>
    <property type="molecule type" value="Genomic_DNA"/>
</dbReference>
<sequence length="57" mass="6293">MTEMRWCHWCGSVLDPQAVLWRLALDPVTGSETVRTACSSEHLHTPLDGAATHTDSD</sequence>
<organism evidence="1 2">
    <name type="scientific">Haloactinomyces albus</name>
    <dbReference type="NCBI Taxonomy" id="1352928"/>
    <lineage>
        <taxon>Bacteria</taxon>
        <taxon>Bacillati</taxon>
        <taxon>Actinomycetota</taxon>
        <taxon>Actinomycetes</taxon>
        <taxon>Actinopolysporales</taxon>
        <taxon>Actinopolysporaceae</taxon>
        <taxon>Haloactinomyces</taxon>
    </lineage>
</organism>
<evidence type="ECO:0000313" key="1">
    <source>
        <dbReference type="EMBL" id="MDR7303379.1"/>
    </source>
</evidence>